<dbReference type="GO" id="GO:0003676">
    <property type="term" value="F:nucleic acid binding"/>
    <property type="evidence" value="ECO:0007669"/>
    <property type="project" value="InterPro"/>
</dbReference>
<dbReference type="PANTHER" id="PTHR47961:SF13">
    <property type="entry name" value="ACTIVATING SIGNAL COINTEGRATOR 1 COMPLEX SUBUNIT 3"/>
    <property type="match status" value="1"/>
</dbReference>
<dbReference type="GO" id="GO:0016787">
    <property type="term" value="F:hydrolase activity"/>
    <property type="evidence" value="ECO:0007669"/>
    <property type="project" value="UniProtKB-KW"/>
</dbReference>
<feature type="domain" description="Helicase ATP-binding" evidence="6">
    <location>
        <begin position="178"/>
        <end position="362"/>
    </location>
</feature>
<proteinExistence type="predicted"/>
<dbReference type="InterPro" id="IPR014001">
    <property type="entry name" value="Helicase_ATP-bd"/>
</dbReference>
<dbReference type="InterPro" id="IPR011545">
    <property type="entry name" value="DEAD/DEAH_box_helicase_dom"/>
</dbReference>
<feature type="signal peptide" evidence="5">
    <location>
        <begin position="1"/>
        <end position="20"/>
    </location>
</feature>
<name>A0A3P8ESK9_9TREM</name>
<feature type="chain" id="PRO_5017972103" description="Helicase ATP-binding domain-containing protein" evidence="5">
    <location>
        <begin position="21"/>
        <end position="410"/>
    </location>
</feature>
<dbReference type="Proteomes" id="UP000269396">
    <property type="component" value="Unassembled WGS sequence"/>
</dbReference>
<accession>A0A3P8ESK9</accession>
<sequence>MNSLFIVIIIFISYFVVFQGSSEQNDAKQSEQIKNDDVNNSNVSLIEKLFADPLTASNTRQARIEENALKTMERLRKALNNRSSGSQSNDNDLPHVYDASAKLRKNSIMTDTSKLLLPENVKYQQLALCDQVEFPLSAKPPEDILNVKRVKISSLDEIGQTVFHGMKELNLIQSVVYPLAYHTSENLLISAPTGAGKTNVALLTIVQLLRTYMKEDNVLDLKAFKIVYLAPMKALAAEMADTFSKRLSPLGVRVRECTGDMHLSKQELLETQMLVSTPEKWDVISRKGTGDANLVKLVKLLIIDEVHLLHEERGAVIEALVARTLRQVESSQTMIRLVGLSATLPNYIDVARFLCVNLQRGLFYFDSRFRPVPLAMSFIGIRGSNRKVQDLNMSTICYEKVLEQVKQGEQ</sequence>
<dbReference type="PANTHER" id="PTHR47961">
    <property type="entry name" value="DNA POLYMERASE THETA, PUTATIVE (AFU_ORTHOLOGUE AFUA_1G05260)-RELATED"/>
    <property type="match status" value="1"/>
</dbReference>
<evidence type="ECO:0000256" key="2">
    <source>
        <dbReference type="ARBA" id="ARBA00022801"/>
    </source>
</evidence>
<dbReference type="GO" id="GO:0005524">
    <property type="term" value="F:ATP binding"/>
    <property type="evidence" value="ECO:0007669"/>
    <property type="project" value="UniProtKB-KW"/>
</dbReference>
<keyword evidence="3" id="KW-0347">Helicase</keyword>
<dbReference type="EMBL" id="UZAL01035110">
    <property type="protein sequence ID" value="VDP66947.1"/>
    <property type="molecule type" value="Genomic_DNA"/>
</dbReference>
<keyword evidence="8" id="KW-1185">Reference proteome</keyword>
<evidence type="ECO:0000256" key="1">
    <source>
        <dbReference type="ARBA" id="ARBA00022741"/>
    </source>
</evidence>
<dbReference type="AlphaFoldDB" id="A0A3P8ESK9"/>
<dbReference type="PROSITE" id="PS51192">
    <property type="entry name" value="HELICASE_ATP_BIND_1"/>
    <property type="match status" value="1"/>
</dbReference>
<dbReference type="FunFam" id="3.40.50.300:FF:000102">
    <property type="entry name" value="RNA helicase, activating signal cointegrator 1"/>
    <property type="match status" value="1"/>
</dbReference>
<keyword evidence="2" id="KW-0378">Hydrolase</keyword>
<evidence type="ECO:0000256" key="5">
    <source>
        <dbReference type="SAM" id="SignalP"/>
    </source>
</evidence>
<feature type="non-terminal residue" evidence="7">
    <location>
        <position position="410"/>
    </location>
</feature>
<evidence type="ECO:0000259" key="6">
    <source>
        <dbReference type="PROSITE" id="PS51192"/>
    </source>
</evidence>
<evidence type="ECO:0000256" key="4">
    <source>
        <dbReference type="ARBA" id="ARBA00022840"/>
    </source>
</evidence>
<keyword evidence="1" id="KW-0547">Nucleotide-binding</keyword>
<dbReference type="GO" id="GO:0004386">
    <property type="term" value="F:helicase activity"/>
    <property type="evidence" value="ECO:0007669"/>
    <property type="project" value="UniProtKB-KW"/>
</dbReference>
<protein>
    <recommendedName>
        <fullName evidence="6">Helicase ATP-binding domain-containing protein</fullName>
    </recommendedName>
</protein>
<keyword evidence="4" id="KW-0067">ATP-binding</keyword>
<evidence type="ECO:0000313" key="8">
    <source>
        <dbReference type="Proteomes" id="UP000269396"/>
    </source>
</evidence>
<dbReference type="Gene3D" id="3.40.50.300">
    <property type="entry name" value="P-loop containing nucleotide triphosphate hydrolases"/>
    <property type="match status" value="1"/>
</dbReference>
<organism evidence="7 8">
    <name type="scientific">Schistosoma mattheei</name>
    <dbReference type="NCBI Taxonomy" id="31246"/>
    <lineage>
        <taxon>Eukaryota</taxon>
        <taxon>Metazoa</taxon>
        <taxon>Spiralia</taxon>
        <taxon>Lophotrochozoa</taxon>
        <taxon>Platyhelminthes</taxon>
        <taxon>Trematoda</taxon>
        <taxon>Digenea</taxon>
        <taxon>Strigeidida</taxon>
        <taxon>Schistosomatoidea</taxon>
        <taxon>Schistosomatidae</taxon>
        <taxon>Schistosoma</taxon>
    </lineage>
</organism>
<dbReference type="Pfam" id="PF00270">
    <property type="entry name" value="DEAD"/>
    <property type="match status" value="1"/>
</dbReference>
<keyword evidence="5" id="KW-0732">Signal</keyword>
<gene>
    <name evidence="7" type="ORF">SMTD_LOCUS14848</name>
</gene>
<reference evidence="7 8" key="1">
    <citation type="submission" date="2018-11" db="EMBL/GenBank/DDBJ databases">
        <authorList>
            <consortium name="Pathogen Informatics"/>
        </authorList>
    </citation>
    <scope>NUCLEOTIDE SEQUENCE [LARGE SCALE GENOMIC DNA]</scope>
    <source>
        <strain>Denwood</strain>
        <strain evidence="8">Zambia</strain>
    </source>
</reference>
<evidence type="ECO:0000313" key="7">
    <source>
        <dbReference type="EMBL" id="VDP66947.1"/>
    </source>
</evidence>
<evidence type="ECO:0000256" key="3">
    <source>
        <dbReference type="ARBA" id="ARBA00022806"/>
    </source>
</evidence>
<dbReference type="SUPFAM" id="SSF52540">
    <property type="entry name" value="P-loop containing nucleoside triphosphate hydrolases"/>
    <property type="match status" value="1"/>
</dbReference>
<dbReference type="InterPro" id="IPR027417">
    <property type="entry name" value="P-loop_NTPase"/>
</dbReference>
<dbReference type="SMART" id="SM00487">
    <property type="entry name" value="DEXDc"/>
    <property type="match status" value="1"/>
</dbReference>
<dbReference type="InterPro" id="IPR050474">
    <property type="entry name" value="Hel308_SKI2-like"/>
</dbReference>